<evidence type="ECO:0000256" key="2">
    <source>
        <dbReference type="ARBA" id="ARBA00022692"/>
    </source>
</evidence>
<keyword evidence="8" id="KW-1185">Reference proteome</keyword>
<evidence type="ECO:0000313" key="7">
    <source>
        <dbReference type="EMBL" id="TCN70649.1"/>
    </source>
</evidence>
<evidence type="ECO:0000256" key="5">
    <source>
        <dbReference type="SAM" id="Phobius"/>
    </source>
</evidence>
<reference evidence="7 8" key="1">
    <citation type="submission" date="2019-03" db="EMBL/GenBank/DDBJ databases">
        <title>Genomic Encyclopedia of Archaeal and Bacterial Type Strains, Phase II (KMG-II): from individual species to whole genera.</title>
        <authorList>
            <person name="Goeker M."/>
        </authorList>
    </citation>
    <scope>NUCLEOTIDE SEQUENCE [LARGE SCALE GENOMIC DNA]</scope>
    <source>
        <strain evidence="7 8">RL-C</strain>
    </source>
</reference>
<evidence type="ECO:0000259" key="6">
    <source>
        <dbReference type="Pfam" id="PF07291"/>
    </source>
</evidence>
<evidence type="ECO:0000313" key="8">
    <source>
        <dbReference type="Proteomes" id="UP000294830"/>
    </source>
</evidence>
<evidence type="ECO:0000256" key="3">
    <source>
        <dbReference type="ARBA" id="ARBA00022989"/>
    </source>
</evidence>
<keyword evidence="3 5" id="KW-1133">Transmembrane helix</keyword>
<protein>
    <submittedName>
        <fullName evidence="7">DoxX-like protein</fullName>
    </submittedName>
</protein>
<keyword evidence="4 5" id="KW-0472">Membrane</keyword>
<gene>
    <name evidence="7" type="ORF">CLV25_103170</name>
</gene>
<sequence length="407" mass="45626">MYAINHICRLLLGALFIFSGFVKSIDPLGTSYKLFDYFKAGGAAIPENIAIILAVALCAAELFIGLALFLNIKVKFVSWLSLAFMVFFTIITLVLALTDKVADCGCFGDAFKLTNWQTFYKNLVILPFAILVFWQRKRYKEEVSILTSWVAFSLILIAPVLLNLYSLRHLPLINYRPYKIGQNIWSGMQTPPNAPADVYDIKLVYQKNGVKKEFTEQNYPWQDTTWTFVEQKTTLVKKGYVTPIHDFSILAPTDGDITERILKKRGIVFLLIAPNLADANIENAKKANEIYSICNSRNIPFICLSSSTGKQVELFKSKTGALYPIYATDETTLKTAMRSNLGLIMLQDGTITGIWSGYDIPAPEFFKGNISGKQLLALENTKSELLVSVLIGAILLFGFSLLLLRRS</sequence>
<feature type="transmembrane region" description="Helical" evidence="5">
    <location>
        <begin position="385"/>
        <end position="404"/>
    </location>
</feature>
<dbReference type="NCBIfam" id="NF045576">
    <property type="entry name" value="BT_3928_fam"/>
    <property type="match status" value="1"/>
</dbReference>
<organism evidence="7 8">
    <name type="scientific">Acetobacteroides hydrogenigenes</name>
    <dbReference type="NCBI Taxonomy" id="979970"/>
    <lineage>
        <taxon>Bacteria</taxon>
        <taxon>Pseudomonadati</taxon>
        <taxon>Bacteroidota</taxon>
        <taxon>Bacteroidia</taxon>
        <taxon>Bacteroidales</taxon>
        <taxon>Rikenellaceae</taxon>
        <taxon>Acetobacteroides</taxon>
    </lineage>
</organism>
<comment type="subcellular location">
    <subcellularLocation>
        <location evidence="1">Membrane</location>
        <topology evidence="1">Multi-pass membrane protein</topology>
    </subcellularLocation>
</comment>
<dbReference type="RefSeq" id="WP_131838507.1">
    <property type="nucleotide sequence ID" value="NZ_SLWB01000003.1"/>
</dbReference>
<accession>A0A4R2F101</accession>
<comment type="caution">
    <text evidence="7">The sequence shown here is derived from an EMBL/GenBank/DDBJ whole genome shotgun (WGS) entry which is preliminary data.</text>
</comment>
<feature type="domain" description="Methylamine utilisation protein MauE" evidence="6">
    <location>
        <begin position="3"/>
        <end position="134"/>
    </location>
</feature>
<dbReference type="EMBL" id="SLWB01000003">
    <property type="protein sequence ID" value="TCN70649.1"/>
    <property type="molecule type" value="Genomic_DNA"/>
</dbReference>
<feature type="transmembrane region" description="Helical" evidence="5">
    <location>
        <begin position="76"/>
        <end position="98"/>
    </location>
</feature>
<dbReference type="OrthoDB" id="9809429at2"/>
<dbReference type="Proteomes" id="UP000294830">
    <property type="component" value="Unassembled WGS sequence"/>
</dbReference>
<keyword evidence="2 5" id="KW-0812">Transmembrane</keyword>
<evidence type="ECO:0000256" key="4">
    <source>
        <dbReference type="ARBA" id="ARBA00023136"/>
    </source>
</evidence>
<name>A0A4R2F101_9BACT</name>
<dbReference type="GO" id="GO:0030416">
    <property type="term" value="P:methylamine metabolic process"/>
    <property type="evidence" value="ECO:0007669"/>
    <property type="project" value="InterPro"/>
</dbReference>
<feature type="transmembrane region" description="Helical" evidence="5">
    <location>
        <begin position="118"/>
        <end position="134"/>
    </location>
</feature>
<feature type="transmembrane region" description="Helical" evidence="5">
    <location>
        <begin position="146"/>
        <end position="167"/>
    </location>
</feature>
<dbReference type="Pfam" id="PF07291">
    <property type="entry name" value="MauE"/>
    <property type="match status" value="1"/>
</dbReference>
<dbReference type="InterPro" id="IPR009908">
    <property type="entry name" value="Methylamine_util_MauE"/>
</dbReference>
<evidence type="ECO:0000256" key="1">
    <source>
        <dbReference type="ARBA" id="ARBA00004141"/>
    </source>
</evidence>
<dbReference type="AlphaFoldDB" id="A0A4R2F101"/>
<proteinExistence type="predicted"/>
<feature type="transmembrane region" description="Helical" evidence="5">
    <location>
        <begin position="48"/>
        <end position="69"/>
    </location>
</feature>
<dbReference type="GO" id="GO:0016020">
    <property type="term" value="C:membrane"/>
    <property type="evidence" value="ECO:0007669"/>
    <property type="project" value="UniProtKB-SubCell"/>
</dbReference>